<keyword evidence="12 16" id="KW-1133">Transmembrane helix</keyword>
<dbReference type="SFLD" id="SFLDF00027">
    <property type="entry name" value="p-type_atpase"/>
    <property type="match status" value="1"/>
</dbReference>
<evidence type="ECO:0000256" key="12">
    <source>
        <dbReference type="ARBA" id="ARBA00022989"/>
    </source>
</evidence>
<evidence type="ECO:0000256" key="13">
    <source>
        <dbReference type="ARBA" id="ARBA00023008"/>
    </source>
</evidence>
<dbReference type="InterPro" id="IPR023298">
    <property type="entry name" value="ATPase_P-typ_TM_dom_sf"/>
</dbReference>
<organism evidence="18 19">
    <name type="scientific">Thauera mechernichensis</name>
    <dbReference type="NCBI Taxonomy" id="82788"/>
    <lineage>
        <taxon>Bacteria</taxon>
        <taxon>Pseudomonadati</taxon>
        <taxon>Pseudomonadota</taxon>
        <taxon>Betaproteobacteria</taxon>
        <taxon>Rhodocyclales</taxon>
        <taxon>Zoogloeaceae</taxon>
        <taxon>Thauera</taxon>
    </lineage>
</organism>
<evidence type="ECO:0000256" key="10">
    <source>
        <dbReference type="ARBA" id="ARBA00022842"/>
    </source>
</evidence>
<dbReference type="PRINTS" id="PR00943">
    <property type="entry name" value="CUATPASE"/>
</dbReference>
<dbReference type="Gene3D" id="3.40.50.1000">
    <property type="entry name" value="HAD superfamily/HAD-like"/>
    <property type="match status" value="1"/>
</dbReference>
<evidence type="ECO:0000256" key="7">
    <source>
        <dbReference type="ARBA" id="ARBA00022741"/>
    </source>
</evidence>
<keyword evidence="19" id="KW-1185">Reference proteome</keyword>
<dbReference type="EMBL" id="JBHTMC010000035">
    <property type="protein sequence ID" value="MFD1265679.1"/>
    <property type="molecule type" value="Genomic_DNA"/>
</dbReference>
<evidence type="ECO:0000256" key="1">
    <source>
        <dbReference type="ARBA" id="ARBA00004127"/>
    </source>
</evidence>
<evidence type="ECO:0000313" key="18">
    <source>
        <dbReference type="EMBL" id="MFD1265679.1"/>
    </source>
</evidence>
<gene>
    <name evidence="18" type="ORF">ACFQ4M_19055</name>
</gene>
<accession>A0ABW3WIS6</accession>
<dbReference type="CDD" id="cd00371">
    <property type="entry name" value="HMA"/>
    <property type="match status" value="2"/>
</dbReference>
<keyword evidence="7 16" id="KW-0547">Nucleotide-binding</keyword>
<dbReference type="InterPro" id="IPR001757">
    <property type="entry name" value="P_typ_ATPase"/>
</dbReference>
<evidence type="ECO:0000256" key="6">
    <source>
        <dbReference type="ARBA" id="ARBA00022737"/>
    </source>
</evidence>
<keyword evidence="10" id="KW-0460">Magnesium</keyword>
<dbReference type="PROSITE" id="PS50846">
    <property type="entry name" value="HMA_2"/>
    <property type="match status" value="2"/>
</dbReference>
<dbReference type="SUPFAM" id="SSF81653">
    <property type="entry name" value="Calcium ATPase, transduction domain A"/>
    <property type="match status" value="1"/>
</dbReference>
<keyword evidence="13" id="KW-0186">Copper</keyword>
<feature type="domain" description="HMA" evidence="17">
    <location>
        <begin position="12"/>
        <end position="77"/>
    </location>
</feature>
<evidence type="ECO:0000313" key="19">
    <source>
        <dbReference type="Proteomes" id="UP001597158"/>
    </source>
</evidence>
<dbReference type="PROSITE" id="PS01047">
    <property type="entry name" value="HMA_1"/>
    <property type="match status" value="2"/>
</dbReference>
<dbReference type="InterPro" id="IPR018303">
    <property type="entry name" value="ATPase_P-typ_P_site"/>
</dbReference>
<feature type="transmembrane region" description="Helical" evidence="16">
    <location>
        <begin position="168"/>
        <end position="186"/>
    </location>
</feature>
<feature type="transmembrane region" description="Helical" evidence="16">
    <location>
        <begin position="783"/>
        <end position="802"/>
    </location>
</feature>
<dbReference type="InterPro" id="IPR027256">
    <property type="entry name" value="P-typ_ATPase_IB"/>
</dbReference>
<keyword evidence="8" id="KW-0187">Copper transport</keyword>
<proteinExistence type="inferred from homology"/>
<dbReference type="PANTHER" id="PTHR43520:SF8">
    <property type="entry name" value="P-TYPE CU(+) TRANSPORTER"/>
    <property type="match status" value="1"/>
</dbReference>
<dbReference type="Pfam" id="PF00122">
    <property type="entry name" value="E1-E2_ATPase"/>
    <property type="match status" value="1"/>
</dbReference>
<dbReference type="SFLD" id="SFLDG00002">
    <property type="entry name" value="C1.7:_P-type_atpase_like"/>
    <property type="match status" value="1"/>
</dbReference>
<evidence type="ECO:0000259" key="17">
    <source>
        <dbReference type="PROSITE" id="PS50846"/>
    </source>
</evidence>
<name>A0ABW3WIS6_9RHOO</name>
<dbReference type="CDD" id="cd02094">
    <property type="entry name" value="P-type_ATPase_Cu-like"/>
    <property type="match status" value="1"/>
</dbReference>
<dbReference type="Gene3D" id="2.70.150.10">
    <property type="entry name" value="Calcium-transporting ATPase, cytoplasmic transduction domain A"/>
    <property type="match status" value="1"/>
</dbReference>
<feature type="transmembrane region" description="Helical" evidence="16">
    <location>
        <begin position="808"/>
        <end position="830"/>
    </location>
</feature>
<dbReference type="InterPro" id="IPR023299">
    <property type="entry name" value="ATPase_P-typ_cyto_dom_N"/>
</dbReference>
<reference evidence="19" key="1">
    <citation type="journal article" date="2019" name="Int. J. Syst. Evol. Microbiol.">
        <title>The Global Catalogue of Microorganisms (GCM) 10K type strain sequencing project: providing services to taxonomists for standard genome sequencing and annotation.</title>
        <authorList>
            <consortium name="The Broad Institute Genomics Platform"/>
            <consortium name="The Broad Institute Genome Sequencing Center for Infectious Disease"/>
            <person name="Wu L."/>
            <person name="Ma J."/>
        </authorList>
    </citation>
    <scope>NUCLEOTIDE SEQUENCE [LARGE SCALE GENOMIC DNA]</scope>
    <source>
        <strain evidence="19">CCUG 48884</strain>
    </source>
</reference>
<evidence type="ECO:0000256" key="8">
    <source>
        <dbReference type="ARBA" id="ARBA00022796"/>
    </source>
</evidence>
<dbReference type="InterPro" id="IPR008250">
    <property type="entry name" value="ATPase_P-typ_transduc_dom_A_sf"/>
</dbReference>
<dbReference type="InterPro" id="IPR006121">
    <property type="entry name" value="HMA_dom"/>
</dbReference>
<dbReference type="NCBIfam" id="TIGR01511">
    <property type="entry name" value="ATPase-IB1_Cu"/>
    <property type="match status" value="1"/>
</dbReference>
<keyword evidence="3" id="KW-0813">Transport</keyword>
<keyword evidence="16" id="KW-1003">Cell membrane</keyword>
<dbReference type="Pfam" id="PF00702">
    <property type="entry name" value="Hydrolase"/>
    <property type="match status" value="1"/>
</dbReference>
<sequence>MNTSTTPPPRAVARSLNIAGMTCASCVAHVEKALLKVEGVQAASVNLATETASVTASASVPLSALIEAVAKAGYEVRREALELDIEGMSCAACVGRVEKVLQRVPGVVTANVNLAARKAHVEFAGSVPTAALVAAVQKAGFDARPASEVSVGAREADAAAEEAALRRAVWVAVALTLPVFVLEMGSHLIPGMHDWVMATIGHRESWLLQCVLTSAVMFGPGLRFFRKGVPALLRGAPDMNALVAVGTSAAWAYSVVALFAPGLLPEGTVNVYFEAAAVIITLILIGRLLETRARGRTSDAIRSLMRIQPRSARVRRGAELVELPIAELAVGDVVEVRPGEKVAVDGEVVEGASFVDESMITGEPVPVEKGVGATVVGGTLNTRGAFAFRATRVGADTVLAQIIRMVEAAQGAKLPIQALVDKVTMVFVPVVMAVAALTFLVWLVFGGGALPAGVPVLSFALVCAVAVLIVACPCAMGLATPTSIMVATGRAAQMGVLFRKGDALQLLREAEVVAVDKTGTLTVGKPQLTDLVVAAGFERAGVLARVAAVERGSEHPIAEAIVAAARADGLAVASAAGFEAEAGYGVRAQVDGQRVEVGADRLMRRLGLDVDVFAGTAARLADEGKSPLYAAIDGRLAAILAVADPLKPTSVAAVKALHGMGLKVAMITGDNARTARAIARQAGIDEVIAEVLPDGKVAALKRLAGGEDDKVSGGEGRRRVAFVGDGINDAPALAEADVGIAIGTGTDVAIESADVVLMSGDLMGVPRAIALSRATMRNIGQNLFWAFAYNSALIPLAAGVFYPAFGLLLSPVFAAAAMSMSSVFVLGNALRLRRFTGGSLSA</sequence>
<evidence type="ECO:0000256" key="3">
    <source>
        <dbReference type="ARBA" id="ARBA00022448"/>
    </source>
</evidence>
<dbReference type="Proteomes" id="UP001597158">
    <property type="component" value="Unassembled WGS sequence"/>
</dbReference>
<feature type="transmembrane region" description="Helical" evidence="16">
    <location>
        <begin position="423"/>
        <end position="445"/>
    </location>
</feature>
<dbReference type="InterPro" id="IPR036163">
    <property type="entry name" value="HMA_dom_sf"/>
</dbReference>
<dbReference type="PRINTS" id="PR00119">
    <property type="entry name" value="CATATPASE"/>
</dbReference>
<keyword evidence="14" id="KW-0406">Ion transport</keyword>
<dbReference type="SUPFAM" id="SSF81665">
    <property type="entry name" value="Calcium ATPase, transmembrane domain M"/>
    <property type="match status" value="1"/>
</dbReference>
<dbReference type="InterPro" id="IPR036412">
    <property type="entry name" value="HAD-like_sf"/>
</dbReference>
<evidence type="ECO:0000256" key="11">
    <source>
        <dbReference type="ARBA" id="ARBA00022967"/>
    </source>
</evidence>
<evidence type="ECO:0000256" key="14">
    <source>
        <dbReference type="ARBA" id="ARBA00023065"/>
    </source>
</evidence>
<dbReference type="InterPro" id="IPR006122">
    <property type="entry name" value="HMA_Cu_ion-bd"/>
</dbReference>
<dbReference type="SUPFAM" id="SSF56784">
    <property type="entry name" value="HAD-like"/>
    <property type="match status" value="1"/>
</dbReference>
<evidence type="ECO:0000256" key="16">
    <source>
        <dbReference type="RuleBase" id="RU362081"/>
    </source>
</evidence>
<dbReference type="NCBIfam" id="TIGR01525">
    <property type="entry name" value="ATPase-IB_hvy"/>
    <property type="match status" value="1"/>
</dbReference>
<evidence type="ECO:0000256" key="5">
    <source>
        <dbReference type="ARBA" id="ARBA00022723"/>
    </source>
</evidence>
<dbReference type="InterPro" id="IPR044492">
    <property type="entry name" value="P_typ_ATPase_HD_dom"/>
</dbReference>
<feature type="transmembrane region" description="Helical" evidence="16">
    <location>
        <begin position="206"/>
        <end position="225"/>
    </location>
</feature>
<feature type="domain" description="HMA" evidence="17">
    <location>
        <begin position="79"/>
        <end position="144"/>
    </location>
</feature>
<evidence type="ECO:0000256" key="4">
    <source>
        <dbReference type="ARBA" id="ARBA00022692"/>
    </source>
</evidence>
<comment type="caution">
    <text evidence="18">The sequence shown here is derived from an EMBL/GenBank/DDBJ whole genome shotgun (WGS) entry which is preliminary data.</text>
</comment>
<dbReference type="PROSITE" id="PS00154">
    <property type="entry name" value="ATPASE_E1_E2"/>
    <property type="match status" value="1"/>
</dbReference>
<evidence type="ECO:0000256" key="15">
    <source>
        <dbReference type="ARBA" id="ARBA00023136"/>
    </source>
</evidence>
<dbReference type="SUPFAM" id="SSF55008">
    <property type="entry name" value="HMA, heavy metal-associated domain"/>
    <property type="match status" value="2"/>
</dbReference>
<dbReference type="NCBIfam" id="TIGR01494">
    <property type="entry name" value="ATPase_P-type"/>
    <property type="match status" value="1"/>
</dbReference>
<keyword evidence="9 16" id="KW-0067">ATP-binding</keyword>
<dbReference type="InterPro" id="IPR059000">
    <property type="entry name" value="ATPase_P-type_domA"/>
</dbReference>
<comment type="similarity">
    <text evidence="2 16">Belongs to the cation transport ATPase (P-type) (TC 3.A.3) family. Type IB subfamily.</text>
</comment>
<keyword evidence="6" id="KW-0677">Repeat</keyword>
<dbReference type="Gene3D" id="3.40.1110.10">
    <property type="entry name" value="Calcium-transporting ATPase, cytoplasmic domain N"/>
    <property type="match status" value="1"/>
</dbReference>
<dbReference type="NCBIfam" id="TIGR00003">
    <property type="entry name" value="copper ion binding protein"/>
    <property type="match status" value="2"/>
</dbReference>
<evidence type="ECO:0000256" key="2">
    <source>
        <dbReference type="ARBA" id="ARBA00006024"/>
    </source>
</evidence>
<keyword evidence="11" id="KW-1278">Translocase</keyword>
<comment type="subcellular location">
    <subcellularLocation>
        <location evidence="16">Cell membrane</location>
    </subcellularLocation>
    <subcellularLocation>
        <location evidence="1">Endomembrane system</location>
        <topology evidence="1">Multi-pass membrane protein</topology>
    </subcellularLocation>
</comment>
<keyword evidence="5 16" id="KW-0479">Metal-binding</keyword>
<dbReference type="RefSeq" id="WP_277835160.1">
    <property type="nucleotide sequence ID" value="NZ_JARQZE010000021.1"/>
</dbReference>
<keyword evidence="4 16" id="KW-0812">Transmembrane</keyword>
<keyword evidence="15 16" id="KW-0472">Membrane</keyword>
<dbReference type="Gene3D" id="3.30.70.100">
    <property type="match status" value="2"/>
</dbReference>
<dbReference type="Pfam" id="PF00403">
    <property type="entry name" value="HMA"/>
    <property type="match status" value="2"/>
</dbReference>
<dbReference type="InterPro" id="IPR023214">
    <property type="entry name" value="HAD_sf"/>
</dbReference>
<feature type="transmembrane region" description="Helical" evidence="16">
    <location>
        <begin position="457"/>
        <end position="480"/>
    </location>
</feature>
<dbReference type="SFLD" id="SFLDS00003">
    <property type="entry name" value="Haloacid_Dehalogenase"/>
    <property type="match status" value="1"/>
</dbReference>
<feature type="transmembrane region" description="Helical" evidence="16">
    <location>
        <begin position="237"/>
        <end position="259"/>
    </location>
</feature>
<evidence type="ECO:0000256" key="9">
    <source>
        <dbReference type="ARBA" id="ARBA00022840"/>
    </source>
</evidence>
<dbReference type="PANTHER" id="PTHR43520">
    <property type="entry name" value="ATP7, ISOFORM B"/>
    <property type="match status" value="1"/>
</dbReference>
<protein>
    <submittedName>
        <fullName evidence="18">Heavy metal translocating P-type ATPase</fullName>
    </submittedName>
</protein>
<feature type="transmembrane region" description="Helical" evidence="16">
    <location>
        <begin position="271"/>
        <end position="289"/>
    </location>
</feature>
<dbReference type="InterPro" id="IPR017969">
    <property type="entry name" value="Heavy-metal-associated_CS"/>
</dbReference>